<proteinExistence type="predicted"/>
<reference evidence="2" key="1">
    <citation type="submission" date="2021-01" db="EMBL/GenBank/DDBJ databases">
        <title>Adiantum capillus-veneris genome.</title>
        <authorList>
            <person name="Fang Y."/>
            <person name="Liao Q."/>
        </authorList>
    </citation>
    <scope>NUCLEOTIDE SEQUENCE</scope>
    <source>
        <strain evidence="2">H3</strain>
        <tissue evidence="2">Leaf</tissue>
    </source>
</reference>
<dbReference type="OrthoDB" id="2020701at2759"/>
<name>A0A9D4ZF81_ADICA</name>
<dbReference type="PANTHER" id="PTHR31407:SF3">
    <property type="entry name" value="PSBP DOMAIN-CONTAINING PROTEIN 2, CHLOROPLASTIC"/>
    <property type="match status" value="1"/>
</dbReference>
<evidence type="ECO:0000313" key="3">
    <source>
        <dbReference type="Proteomes" id="UP000886520"/>
    </source>
</evidence>
<dbReference type="PANTHER" id="PTHR31407">
    <property type="match status" value="1"/>
</dbReference>
<dbReference type="GO" id="GO:0005509">
    <property type="term" value="F:calcium ion binding"/>
    <property type="evidence" value="ECO:0007669"/>
    <property type="project" value="InterPro"/>
</dbReference>
<dbReference type="Proteomes" id="UP000886520">
    <property type="component" value="Chromosome 13"/>
</dbReference>
<dbReference type="AlphaFoldDB" id="A0A9D4ZF81"/>
<organism evidence="2 3">
    <name type="scientific">Adiantum capillus-veneris</name>
    <name type="common">Maidenhair fern</name>
    <dbReference type="NCBI Taxonomy" id="13818"/>
    <lineage>
        <taxon>Eukaryota</taxon>
        <taxon>Viridiplantae</taxon>
        <taxon>Streptophyta</taxon>
        <taxon>Embryophyta</taxon>
        <taxon>Tracheophyta</taxon>
        <taxon>Polypodiopsida</taxon>
        <taxon>Polypodiidae</taxon>
        <taxon>Polypodiales</taxon>
        <taxon>Pteridineae</taxon>
        <taxon>Pteridaceae</taxon>
        <taxon>Vittarioideae</taxon>
        <taxon>Adiantum</taxon>
    </lineage>
</organism>
<comment type="caution">
    <text evidence="2">The sequence shown here is derived from an EMBL/GenBank/DDBJ whole genome shotgun (WGS) entry which is preliminary data.</text>
</comment>
<evidence type="ECO:0000259" key="1">
    <source>
        <dbReference type="Pfam" id="PF01789"/>
    </source>
</evidence>
<dbReference type="InterPro" id="IPR016123">
    <property type="entry name" value="Mog1/PsbP_a/b/a-sand"/>
</dbReference>
<accession>A0A9D4ZF81</accession>
<dbReference type="Pfam" id="PF01789">
    <property type="entry name" value="PsbP"/>
    <property type="match status" value="1"/>
</dbReference>
<dbReference type="EMBL" id="JABFUD020000013">
    <property type="protein sequence ID" value="KAI5071110.1"/>
    <property type="molecule type" value="Genomic_DNA"/>
</dbReference>
<gene>
    <name evidence="2" type="ORF">GOP47_0013361</name>
</gene>
<feature type="domain" description="PsbP C-terminal" evidence="1">
    <location>
        <begin position="14"/>
        <end position="167"/>
    </location>
</feature>
<dbReference type="NCBIfam" id="NF040946">
    <property type="entry name" value="PSII_PsbP"/>
    <property type="match status" value="1"/>
</dbReference>
<dbReference type="GO" id="GO:0019898">
    <property type="term" value="C:extrinsic component of membrane"/>
    <property type="evidence" value="ECO:0007669"/>
    <property type="project" value="InterPro"/>
</dbReference>
<protein>
    <recommendedName>
        <fullName evidence="1">PsbP C-terminal domain-containing protein</fullName>
    </recommendedName>
</protein>
<dbReference type="SUPFAM" id="SSF55724">
    <property type="entry name" value="Mog1p/PsbP-like"/>
    <property type="match status" value="1"/>
</dbReference>
<dbReference type="GO" id="GO:0015979">
    <property type="term" value="P:photosynthesis"/>
    <property type="evidence" value="ECO:0007669"/>
    <property type="project" value="InterPro"/>
</dbReference>
<keyword evidence="3" id="KW-1185">Reference proteome</keyword>
<dbReference type="GO" id="GO:0009654">
    <property type="term" value="C:photosystem II oxygen evolving complex"/>
    <property type="evidence" value="ECO:0007669"/>
    <property type="project" value="InterPro"/>
</dbReference>
<evidence type="ECO:0000313" key="2">
    <source>
        <dbReference type="EMBL" id="KAI5071110.1"/>
    </source>
</evidence>
<dbReference type="Gene3D" id="3.40.1000.10">
    <property type="entry name" value="Mog1/PsbP, alpha/beta/alpha sandwich"/>
    <property type="match status" value="1"/>
</dbReference>
<sequence length="168" mass="18550">MATDYEKVKLPLILESYVDEREGFTLLIPTQWSKIEKAGATALFEDPQSKGNNVGVVVNPVRISSLSEFGTVDIVADKLLQAEKKKPSTNDVQLIKVNERLAHGGAPLYQLEYKLDSSRGVKRILSAVTVASKKLYILNVAYADTMEKPLQPDTASILEKIVNSFDVL</sequence>
<dbReference type="InterPro" id="IPR002683">
    <property type="entry name" value="PsbP_C"/>
</dbReference>